<evidence type="ECO:0000313" key="12">
    <source>
        <dbReference type="Proteomes" id="UP000253083"/>
    </source>
</evidence>
<reference evidence="11 12" key="1">
    <citation type="submission" date="2018-06" db="EMBL/GenBank/DDBJ databases">
        <title>Genomic Encyclopedia of Type Strains, Phase IV (KMG-IV): sequencing the most valuable type-strain genomes for metagenomic binning, comparative biology and taxonomic classification.</title>
        <authorList>
            <person name="Goeker M."/>
        </authorList>
    </citation>
    <scope>NUCLEOTIDE SEQUENCE [LARGE SCALE GENOMIC DNA]</scope>
    <source>
        <strain evidence="11 12">DSM 24032</strain>
    </source>
</reference>
<dbReference type="GO" id="GO:0004888">
    <property type="term" value="F:transmembrane signaling receptor activity"/>
    <property type="evidence" value="ECO:0007669"/>
    <property type="project" value="InterPro"/>
</dbReference>
<evidence type="ECO:0000256" key="5">
    <source>
        <dbReference type="ARBA" id="ARBA00023224"/>
    </source>
</evidence>
<dbReference type="PANTHER" id="PTHR32089:SF119">
    <property type="entry name" value="METHYL-ACCEPTING CHEMOTAXIS PROTEIN CTPL"/>
    <property type="match status" value="1"/>
</dbReference>
<dbReference type="PANTHER" id="PTHR32089">
    <property type="entry name" value="METHYL-ACCEPTING CHEMOTAXIS PROTEIN MCPB"/>
    <property type="match status" value="1"/>
</dbReference>
<dbReference type="CDD" id="cd11386">
    <property type="entry name" value="MCP_signal"/>
    <property type="match status" value="1"/>
</dbReference>
<gene>
    <name evidence="11" type="ORF">DFR28_101653</name>
</gene>
<keyword evidence="3 9" id="KW-1133">Transmembrane helix</keyword>
<organism evidence="11 12">
    <name type="scientific">Arenicella xantha</name>
    <dbReference type="NCBI Taxonomy" id="644221"/>
    <lineage>
        <taxon>Bacteria</taxon>
        <taxon>Pseudomonadati</taxon>
        <taxon>Pseudomonadota</taxon>
        <taxon>Gammaproteobacteria</taxon>
        <taxon>Arenicellales</taxon>
        <taxon>Arenicellaceae</taxon>
        <taxon>Arenicella</taxon>
    </lineage>
</organism>
<keyword evidence="12" id="KW-1185">Reference proteome</keyword>
<accession>A0A395JP37</accession>
<evidence type="ECO:0000256" key="8">
    <source>
        <dbReference type="SAM" id="MobiDB-lite"/>
    </source>
</evidence>
<dbReference type="RefSeq" id="WP_113952854.1">
    <property type="nucleotide sequence ID" value="NZ_QNRT01000001.1"/>
</dbReference>
<keyword evidence="5 7" id="KW-0807">Transducer</keyword>
<feature type="domain" description="Methyl-accepting transducer" evidence="10">
    <location>
        <begin position="444"/>
        <end position="680"/>
    </location>
</feature>
<evidence type="ECO:0000256" key="7">
    <source>
        <dbReference type="PROSITE-ProRule" id="PRU00284"/>
    </source>
</evidence>
<dbReference type="GO" id="GO:0007165">
    <property type="term" value="P:signal transduction"/>
    <property type="evidence" value="ECO:0007669"/>
    <property type="project" value="UniProtKB-KW"/>
</dbReference>
<evidence type="ECO:0000256" key="3">
    <source>
        <dbReference type="ARBA" id="ARBA00022989"/>
    </source>
</evidence>
<comment type="subcellular location">
    <subcellularLocation>
        <location evidence="1">Membrane</location>
        <topology evidence="1">Multi-pass membrane protein</topology>
    </subcellularLocation>
</comment>
<protein>
    <submittedName>
        <fullName evidence="11">Twitching motility protein PilJ</fullName>
    </submittedName>
</protein>
<dbReference type="Gene3D" id="1.10.287.950">
    <property type="entry name" value="Methyl-accepting chemotaxis protein"/>
    <property type="match status" value="1"/>
</dbReference>
<comment type="caution">
    <text evidence="11">The sequence shown here is derived from an EMBL/GenBank/DDBJ whole genome shotgun (WGS) entry which is preliminary data.</text>
</comment>
<dbReference type="PROSITE" id="PS50111">
    <property type="entry name" value="CHEMOTAXIS_TRANSDUC_2"/>
    <property type="match status" value="1"/>
</dbReference>
<keyword evidence="4 9" id="KW-0472">Membrane</keyword>
<dbReference type="GO" id="GO:0006935">
    <property type="term" value="P:chemotaxis"/>
    <property type="evidence" value="ECO:0007669"/>
    <property type="project" value="InterPro"/>
</dbReference>
<evidence type="ECO:0000259" key="10">
    <source>
        <dbReference type="PROSITE" id="PS50111"/>
    </source>
</evidence>
<dbReference type="InterPro" id="IPR004089">
    <property type="entry name" value="MCPsignal_dom"/>
</dbReference>
<proteinExistence type="inferred from homology"/>
<feature type="transmembrane region" description="Helical" evidence="9">
    <location>
        <begin position="61"/>
        <end position="80"/>
    </location>
</feature>
<evidence type="ECO:0000256" key="4">
    <source>
        <dbReference type="ARBA" id="ARBA00023136"/>
    </source>
</evidence>
<evidence type="ECO:0000256" key="1">
    <source>
        <dbReference type="ARBA" id="ARBA00004141"/>
    </source>
</evidence>
<dbReference type="Proteomes" id="UP000253083">
    <property type="component" value="Unassembled WGS sequence"/>
</dbReference>
<feature type="region of interest" description="Disordered" evidence="8">
    <location>
        <begin position="669"/>
        <end position="692"/>
    </location>
</feature>
<keyword evidence="2 9" id="KW-0812">Transmembrane</keyword>
<comment type="similarity">
    <text evidence="6">Belongs to the methyl-accepting chemotaxis (MCP) protein family.</text>
</comment>
<sequence>MSDPKSNIDNDILDLDDIVSDDDDLQSLYDDAELADLDGLEDLESEEVIAVSKESSSSERLWMILTLLAFGLALLSTLLLSPAVSSQKQRVDQVSEVVNKINLTTTSAAQALTEVGGRYEPLKENIAGTEDAINRLVTPDGMSEKIAGALFGNGEANSAVTEQWSAYKAATQQFLANEGDVQEVKQRLQALTGRLTKVVGDSVGFVEAVAREGRNKDTGASKDKYLFLTSEASNLNGILGRLSTTLRGYFLPESNLPQLADAQNGLMVRLQETLNRIVSNSSTVVATAAEPLRAQYADLETRVLEIGDRAAALTESRASLQSVRDQGATLAQSVQAASNQGLTGRLNQLAILLPLLLALFGVFSLWRYSQAQTSELVAHDAGLEETLADQQESILKLLDEMSALADGDLTVEAEVTDQITGAIADSVNFAVIEMRELVSQINRASIQVANESELAVSNAQSVSQSNMTQAEQISAAAALMQEVTAGMRQMSEQANSSSDMASESLKAAEQGAQAVRDTISGMEDMREQIQDTSKRIKRLGESSQRIGDIVALIDDIAEQTNILSLNAAIQASMAGEAGRGFAVVSDEVQSLAERSTEATKKIAELVTTIQNDTNDAVLSMEKATQQVVSGTKVADSAGNALAEIERVSQTLSALVQGISAGSNQQAETVTRVSEQVTQVSDSSTETSRKAQESANSIAKLLELAKDLETSVSRFKLPAN</sequence>
<feature type="compositionally biased region" description="Polar residues" evidence="8">
    <location>
        <begin position="669"/>
        <end position="685"/>
    </location>
</feature>
<dbReference type="SUPFAM" id="SSF58104">
    <property type="entry name" value="Methyl-accepting chemotaxis protein (MCP) signaling domain"/>
    <property type="match status" value="1"/>
</dbReference>
<dbReference type="PRINTS" id="PR00260">
    <property type="entry name" value="CHEMTRNSDUCR"/>
</dbReference>
<dbReference type="InParanoid" id="A0A395JP37"/>
<dbReference type="InterPro" id="IPR004090">
    <property type="entry name" value="Chemotax_Me-accpt_rcpt"/>
</dbReference>
<evidence type="ECO:0000256" key="9">
    <source>
        <dbReference type="SAM" id="Phobius"/>
    </source>
</evidence>
<name>A0A395JP37_9GAMM</name>
<dbReference type="AlphaFoldDB" id="A0A395JP37"/>
<evidence type="ECO:0000256" key="6">
    <source>
        <dbReference type="ARBA" id="ARBA00029447"/>
    </source>
</evidence>
<evidence type="ECO:0000256" key="2">
    <source>
        <dbReference type="ARBA" id="ARBA00022692"/>
    </source>
</evidence>
<dbReference type="EMBL" id="QNRT01000001">
    <property type="protein sequence ID" value="RBP53267.1"/>
    <property type="molecule type" value="Genomic_DNA"/>
</dbReference>
<dbReference type="GO" id="GO:0016020">
    <property type="term" value="C:membrane"/>
    <property type="evidence" value="ECO:0007669"/>
    <property type="project" value="UniProtKB-SubCell"/>
</dbReference>
<feature type="transmembrane region" description="Helical" evidence="9">
    <location>
        <begin position="349"/>
        <end position="368"/>
    </location>
</feature>
<dbReference type="OrthoDB" id="9177152at2"/>
<dbReference type="SMART" id="SM00283">
    <property type="entry name" value="MA"/>
    <property type="match status" value="1"/>
</dbReference>
<dbReference type="Pfam" id="PF00015">
    <property type="entry name" value="MCPsignal"/>
    <property type="match status" value="1"/>
</dbReference>
<evidence type="ECO:0000313" key="11">
    <source>
        <dbReference type="EMBL" id="RBP53267.1"/>
    </source>
</evidence>